<organism evidence="5 6">
    <name type="scientific">Bullifex porci</name>
    <dbReference type="NCBI Taxonomy" id="2606638"/>
    <lineage>
        <taxon>Bacteria</taxon>
        <taxon>Pseudomonadati</taxon>
        <taxon>Spirochaetota</taxon>
        <taxon>Spirochaetia</taxon>
        <taxon>Spirochaetales</taxon>
        <taxon>Spirochaetaceae</taxon>
        <taxon>Bullifex</taxon>
    </lineage>
</organism>
<dbReference type="PANTHER" id="PTHR43214">
    <property type="entry name" value="TWO-COMPONENT RESPONSE REGULATOR"/>
    <property type="match status" value="1"/>
</dbReference>
<dbReference type="InterPro" id="IPR011006">
    <property type="entry name" value="CheY-like_superfamily"/>
</dbReference>
<dbReference type="Pfam" id="PF00196">
    <property type="entry name" value="GerE"/>
    <property type="match status" value="1"/>
</dbReference>
<dbReference type="GO" id="GO:0006355">
    <property type="term" value="P:regulation of DNA-templated transcription"/>
    <property type="evidence" value="ECO:0007669"/>
    <property type="project" value="InterPro"/>
</dbReference>
<dbReference type="InterPro" id="IPR000792">
    <property type="entry name" value="Tscrpt_reg_LuxR_C"/>
</dbReference>
<keyword evidence="6" id="KW-1185">Reference proteome</keyword>
<dbReference type="InterPro" id="IPR036388">
    <property type="entry name" value="WH-like_DNA-bd_sf"/>
</dbReference>
<dbReference type="Proteomes" id="UP000460549">
    <property type="component" value="Unassembled WGS sequence"/>
</dbReference>
<dbReference type="SUPFAM" id="SSF46894">
    <property type="entry name" value="C-terminal effector domain of the bipartite response regulators"/>
    <property type="match status" value="1"/>
</dbReference>
<dbReference type="Gene3D" id="3.40.50.2300">
    <property type="match status" value="1"/>
</dbReference>
<evidence type="ECO:0000313" key="6">
    <source>
        <dbReference type="Proteomes" id="UP000460549"/>
    </source>
</evidence>
<protein>
    <submittedName>
        <fullName evidence="5">Response regulator transcription factor</fullName>
    </submittedName>
</protein>
<dbReference type="EMBL" id="VUNN01000030">
    <property type="protein sequence ID" value="MSU07198.1"/>
    <property type="molecule type" value="Genomic_DNA"/>
</dbReference>
<keyword evidence="2" id="KW-0597">Phosphoprotein</keyword>
<evidence type="ECO:0000259" key="3">
    <source>
        <dbReference type="PROSITE" id="PS50043"/>
    </source>
</evidence>
<feature type="domain" description="Response regulatory" evidence="4">
    <location>
        <begin position="3"/>
        <end position="118"/>
    </location>
</feature>
<dbReference type="SUPFAM" id="SSF52172">
    <property type="entry name" value="CheY-like"/>
    <property type="match status" value="1"/>
</dbReference>
<evidence type="ECO:0000259" key="4">
    <source>
        <dbReference type="PROSITE" id="PS50110"/>
    </source>
</evidence>
<dbReference type="PROSITE" id="PS50110">
    <property type="entry name" value="RESPONSE_REGULATORY"/>
    <property type="match status" value="1"/>
</dbReference>
<dbReference type="PROSITE" id="PS50043">
    <property type="entry name" value="HTH_LUXR_2"/>
    <property type="match status" value="1"/>
</dbReference>
<dbReference type="PANTHER" id="PTHR43214:SF43">
    <property type="entry name" value="TWO-COMPONENT RESPONSE REGULATOR"/>
    <property type="match status" value="1"/>
</dbReference>
<dbReference type="RefSeq" id="WP_154426743.1">
    <property type="nucleotide sequence ID" value="NZ_VUNN01000030.1"/>
</dbReference>
<sequence>MIKLMLADDFDILREDLKENLESLGFSIVKSVSSGEAAIREYDESIDIVLMDIEMEEADSGIKAAETILEQYSDAKIIYLTSHDSDEMIMTAFATGAQDFIVKGVPASEIKSHIDAVYNHKPQLDDRVRTIVMGEYKRLRQSEQSLLYFIKHISTLTPTERDLIHCFLADMKVREIASQRNVEISTVKSQIRTLLQKFGCSRSKEIVVIIKGLGLEHLFN</sequence>
<reference evidence="5 6" key="1">
    <citation type="submission" date="2019-08" db="EMBL/GenBank/DDBJ databases">
        <title>In-depth cultivation of the pig gut microbiome towards novel bacterial diversity and tailored functional studies.</title>
        <authorList>
            <person name="Wylensek D."/>
            <person name="Hitch T.C.A."/>
            <person name="Clavel T."/>
        </authorList>
    </citation>
    <scope>NUCLEOTIDE SEQUENCE [LARGE SCALE GENOMIC DNA]</scope>
    <source>
        <strain evidence="5 6">NM-380-WT-3C1</strain>
    </source>
</reference>
<evidence type="ECO:0000313" key="5">
    <source>
        <dbReference type="EMBL" id="MSU07198.1"/>
    </source>
</evidence>
<dbReference type="Gene3D" id="1.10.10.10">
    <property type="entry name" value="Winged helix-like DNA-binding domain superfamily/Winged helix DNA-binding domain"/>
    <property type="match status" value="1"/>
</dbReference>
<comment type="caution">
    <text evidence="5">The sequence shown here is derived from an EMBL/GenBank/DDBJ whole genome shotgun (WGS) entry which is preliminary data.</text>
</comment>
<dbReference type="AlphaFoldDB" id="A0A7X2PE63"/>
<name>A0A7X2PE63_9SPIO</name>
<evidence type="ECO:0000256" key="1">
    <source>
        <dbReference type="ARBA" id="ARBA00023125"/>
    </source>
</evidence>
<dbReference type="SMART" id="SM00448">
    <property type="entry name" value="REC"/>
    <property type="match status" value="1"/>
</dbReference>
<dbReference type="GO" id="GO:0003677">
    <property type="term" value="F:DNA binding"/>
    <property type="evidence" value="ECO:0007669"/>
    <property type="project" value="UniProtKB-KW"/>
</dbReference>
<keyword evidence="1" id="KW-0238">DNA-binding</keyword>
<dbReference type="InterPro" id="IPR039420">
    <property type="entry name" value="WalR-like"/>
</dbReference>
<proteinExistence type="predicted"/>
<dbReference type="SMART" id="SM00421">
    <property type="entry name" value="HTH_LUXR"/>
    <property type="match status" value="1"/>
</dbReference>
<evidence type="ECO:0000256" key="2">
    <source>
        <dbReference type="PROSITE-ProRule" id="PRU00169"/>
    </source>
</evidence>
<gene>
    <name evidence="5" type="ORF">FYJ80_10545</name>
</gene>
<dbReference type="InterPro" id="IPR016032">
    <property type="entry name" value="Sig_transdc_resp-reg_C-effctor"/>
</dbReference>
<dbReference type="InterPro" id="IPR001789">
    <property type="entry name" value="Sig_transdc_resp-reg_receiver"/>
</dbReference>
<feature type="modified residue" description="4-aspartylphosphate" evidence="2">
    <location>
        <position position="52"/>
    </location>
</feature>
<feature type="domain" description="HTH luxR-type" evidence="3">
    <location>
        <begin position="149"/>
        <end position="214"/>
    </location>
</feature>
<accession>A0A7X2PE63</accession>
<dbReference type="GO" id="GO:0000160">
    <property type="term" value="P:phosphorelay signal transduction system"/>
    <property type="evidence" value="ECO:0007669"/>
    <property type="project" value="InterPro"/>
</dbReference>
<dbReference type="Pfam" id="PF00072">
    <property type="entry name" value="Response_reg"/>
    <property type="match status" value="1"/>
</dbReference>